<dbReference type="Proteomes" id="UP000026962">
    <property type="component" value="Chromosome 1"/>
</dbReference>
<reference evidence="1" key="1">
    <citation type="submission" date="2015-04" db="UniProtKB">
        <authorList>
            <consortium name="EnsemblPlants"/>
        </authorList>
    </citation>
    <scope>IDENTIFICATION</scope>
</reference>
<sequence length="66" mass="7101">MNDLLSPHLGQPSISFFPVVADGQVRLLLPDAAVTDADAEHRRHAYHSGEIAPAVYVAPAPAKSRR</sequence>
<keyword evidence="2" id="KW-1185">Reference proteome</keyword>
<protein>
    <submittedName>
        <fullName evidence="1">Uncharacterized protein</fullName>
    </submittedName>
</protein>
<name>A0A0E0JEI1_ORYPU</name>
<dbReference type="AlphaFoldDB" id="A0A0E0JEI1"/>
<dbReference type="Gramene" id="OPUNC01G04020.1">
    <property type="protein sequence ID" value="OPUNC01G04020.1"/>
    <property type="gene ID" value="OPUNC01G04020"/>
</dbReference>
<accession>A0A0E0JEI1</accession>
<evidence type="ECO:0000313" key="1">
    <source>
        <dbReference type="EnsemblPlants" id="OPUNC01G04020.1"/>
    </source>
</evidence>
<reference evidence="1" key="2">
    <citation type="submission" date="2018-05" db="EMBL/GenBank/DDBJ databases">
        <title>OpunRS2 (Oryza punctata Reference Sequence Version 2).</title>
        <authorList>
            <person name="Zhang J."/>
            <person name="Kudrna D."/>
            <person name="Lee S."/>
            <person name="Talag J."/>
            <person name="Welchert J."/>
            <person name="Wing R.A."/>
        </authorList>
    </citation>
    <scope>NUCLEOTIDE SEQUENCE [LARGE SCALE GENOMIC DNA]</scope>
</reference>
<proteinExistence type="predicted"/>
<dbReference type="HOGENOM" id="CLU_2835595_0_0_1"/>
<dbReference type="EnsemblPlants" id="OPUNC01G04020.1">
    <property type="protein sequence ID" value="OPUNC01G04020.1"/>
    <property type="gene ID" value="OPUNC01G04020"/>
</dbReference>
<evidence type="ECO:0000313" key="2">
    <source>
        <dbReference type="Proteomes" id="UP000026962"/>
    </source>
</evidence>
<organism evidence="1">
    <name type="scientific">Oryza punctata</name>
    <name type="common">Red rice</name>
    <dbReference type="NCBI Taxonomy" id="4537"/>
    <lineage>
        <taxon>Eukaryota</taxon>
        <taxon>Viridiplantae</taxon>
        <taxon>Streptophyta</taxon>
        <taxon>Embryophyta</taxon>
        <taxon>Tracheophyta</taxon>
        <taxon>Spermatophyta</taxon>
        <taxon>Magnoliopsida</taxon>
        <taxon>Liliopsida</taxon>
        <taxon>Poales</taxon>
        <taxon>Poaceae</taxon>
        <taxon>BOP clade</taxon>
        <taxon>Oryzoideae</taxon>
        <taxon>Oryzeae</taxon>
        <taxon>Oryzinae</taxon>
        <taxon>Oryza</taxon>
    </lineage>
</organism>